<evidence type="ECO:0000313" key="1">
    <source>
        <dbReference type="EMBL" id="MPC33288.1"/>
    </source>
</evidence>
<comment type="caution">
    <text evidence="1">The sequence shown here is derived from an EMBL/GenBank/DDBJ whole genome shotgun (WGS) entry which is preliminary data.</text>
</comment>
<proteinExistence type="predicted"/>
<keyword evidence="2" id="KW-1185">Reference proteome</keyword>
<protein>
    <submittedName>
        <fullName evidence="1">Uncharacterized protein</fullName>
    </submittedName>
</protein>
<dbReference type="AlphaFoldDB" id="A0A5B7EIV1"/>
<accession>A0A5B7EIV1</accession>
<sequence>MSVGENLVRTQLLLTNKLLIKALVPIACCSNDVGKKKDYPLNFYLDGHNNSLRLLTSAVNYINQLWKEVALARMNDTALADLCNLNCEVGKNELFPFDVIKKCEYIHKSKNLGRPNFCPHTAPGGWFAPSCQLH</sequence>
<name>A0A5B7EIV1_PORTR</name>
<dbReference type="Proteomes" id="UP000324222">
    <property type="component" value="Unassembled WGS sequence"/>
</dbReference>
<reference evidence="1 2" key="1">
    <citation type="submission" date="2019-05" db="EMBL/GenBank/DDBJ databases">
        <title>Another draft genome of Portunus trituberculatus and its Hox gene families provides insights of decapod evolution.</title>
        <authorList>
            <person name="Jeong J.-H."/>
            <person name="Song I."/>
            <person name="Kim S."/>
            <person name="Choi T."/>
            <person name="Kim D."/>
            <person name="Ryu S."/>
            <person name="Kim W."/>
        </authorList>
    </citation>
    <scope>NUCLEOTIDE SEQUENCE [LARGE SCALE GENOMIC DNA]</scope>
    <source>
        <tissue evidence="1">Muscle</tissue>
    </source>
</reference>
<dbReference type="EMBL" id="VSRR010002798">
    <property type="protein sequence ID" value="MPC33288.1"/>
    <property type="molecule type" value="Genomic_DNA"/>
</dbReference>
<gene>
    <name evidence="1" type="ORF">E2C01_026632</name>
</gene>
<evidence type="ECO:0000313" key="2">
    <source>
        <dbReference type="Proteomes" id="UP000324222"/>
    </source>
</evidence>
<organism evidence="1 2">
    <name type="scientific">Portunus trituberculatus</name>
    <name type="common">Swimming crab</name>
    <name type="synonym">Neptunus trituberculatus</name>
    <dbReference type="NCBI Taxonomy" id="210409"/>
    <lineage>
        <taxon>Eukaryota</taxon>
        <taxon>Metazoa</taxon>
        <taxon>Ecdysozoa</taxon>
        <taxon>Arthropoda</taxon>
        <taxon>Crustacea</taxon>
        <taxon>Multicrustacea</taxon>
        <taxon>Malacostraca</taxon>
        <taxon>Eumalacostraca</taxon>
        <taxon>Eucarida</taxon>
        <taxon>Decapoda</taxon>
        <taxon>Pleocyemata</taxon>
        <taxon>Brachyura</taxon>
        <taxon>Eubrachyura</taxon>
        <taxon>Portunoidea</taxon>
        <taxon>Portunidae</taxon>
        <taxon>Portuninae</taxon>
        <taxon>Portunus</taxon>
    </lineage>
</organism>